<feature type="domain" description="NADH-quinone oxidoreductase subunit D" evidence="2">
    <location>
        <begin position="119"/>
        <end position="284"/>
    </location>
</feature>
<dbReference type="PANTHER" id="PTHR43485">
    <property type="entry name" value="HYDROGENASE-4 COMPONENT G"/>
    <property type="match status" value="1"/>
</dbReference>
<feature type="domain" description="NADH-quinone oxidoreductase subunit D" evidence="2">
    <location>
        <begin position="289"/>
        <end position="362"/>
    </location>
</feature>
<protein>
    <recommendedName>
        <fullName evidence="2">NADH-quinone oxidoreductase subunit D domain-containing protein</fullName>
    </recommendedName>
</protein>
<dbReference type="Proteomes" id="UP001210865">
    <property type="component" value="Chromosome"/>
</dbReference>
<keyword evidence="1" id="KW-0560">Oxidoreductase</keyword>
<dbReference type="SUPFAM" id="SSF56762">
    <property type="entry name" value="HydB/Nqo4-like"/>
    <property type="match status" value="1"/>
</dbReference>
<keyword evidence="4" id="KW-1185">Reference proteome</keyword>
<dbReference type="Pfam" id="PF00346">
    <property type="entry name" value="Complex1_49kDa"/>
    <property type="match status" value="2"/>
</dbReference>
<evidence type="ECO:0000313" key="3">
    <source>
        <dbReference type="EMBL" id="WBO24390.1"/>
    </source>
</evidence>
<evidence type="ECO:0000256" key="1">
    <source>
        <dbReference type="ARBA" id="ARBA00023002"/>
    </source>
</evidence>
<dbReference type="EMBL" id="CP115174">
    <property type="protein sequence ID" value="WBO24390.1"/>
    <property type="molecule type" value="Genomic_DNA"/>
</dbReference>
<accession>A0ABY7NUC1</accession>
<reference evidence="3 4" key="1">
    <citation type="submission" date="2022-12" db="EMBL/GenBank/DDBJ databases">
        <title>Sphingomonas abieness sp. nov., an endophytic bacterium isolated from Abies koreana.</title>
        <authorList>
            <person name="Jiang L."/>
            <person name="Lee J."/>
        </authorList>
    </citation>
    <scope>NUCLEOTIDE SEQUENCE [LARGE SCALE GENOMIC DNA]</scope>
    <source>
        <strain evidence="4">PAMB 00755</strain>
    </source>
</reference>
<dbReference type="PANTHER" id="PTHR43485:SF1">
    <property type="entry name" value="FORMATE HYDROGENLYASE SUBUNIT 5-RELATED"/>
    <property type="match status" value="1"/>
</dbReference>
<dbReference type="Gene3D" id="1.10.645.10">
    <property type="entry name" value="Cytochrome-c3 Hydrogenase, chain B"/>
    <property type="match status" value="1"/>
</dbReference>
<dbReference type="InterPro" id="IPR029014">
    <property type="entry name" value="NiFe-Hase_large"/>
</dbReference>
<evidence type="ECO:0000259" key="2">
    <source>
        <dbReference type="Pfam" id="PF00346"/>
    </source>
</evidence>
<organism evidence="3 4">
    <name type="scientific">Sphingomonas abietis</name>
    <dbReference type="NCBI Taxonomy" id="3012344"/>
    <lineage>
        <taxon>Bacteria</taxon>
        <taxon>Pseudomonadati</taxon>
        <taxon>Pseudomonadota</taxon>
        <taxon>Alphaproteobacteria</taxon>
        <taxon>Sphingomonadales</taxon>
        <taxon>Sphingomonadaceae</taxon>
        <taxon>Sphingomonas</taxon>
    </lineage>
</organism>
<name>A0ABY7NUC1_9SPHN</name>
<gene>
    <name evidence="3" type="ORF">PBT88_09950</name>
</gene>
<evidence type="ECO:0000313" key="4">
    <source>
        <dbReference type="Proteomes" id="UP001210865"/>
    </source>
</evidence>
<proteinExistence type="predicted"/>
<sequence length="362" mass="40177">MSESFDIPIGPLHVALEEPMYFQVSVQGETLTGMELYAGHVHRGIEYLTAKRNIYQNLVLLEHVCSLCSNSHPETFSMTLETIAGIEVPPRAHYLRMIADEIKRTASHLFNVAIMSHVIGFDSMFMHVMQAREIMQDVKETIFGNRMSMAANIIGGVRYDLTGELTAFLLAQLDKLEPILRDEIIPAYATNRTILSRTRGIGVITREECVDHGLVGPVARGSGIAFDVREAAPYAAYAELDFATQTMTDGDVWSRAMVRLHEALVSIGLLRQCVARLPSGPTNAGPLPHIPAGEAIARTEAPRGELLYYVKTVGTDVPERVRCRVPSYMNWEALKVMMRHGRVADIPLIINSIDPCVSCTER</sequence>
<dbReference type="InterPro" id="IPR052197">
    <property type="entry name" value="ComplexI_49kDa-like"/>
</dbReference>
<dbReference type="InterPro" id="IPR001135">
    <property type="entry name" value="NADH_Q_OxRdtase_suD"/>
</dbReference>
<dbReference type="RefSeq" id="WP_270079016.1">
    <property type="nucleotide sequence ID" value="NZ_CP115174.1"/>
</dbReference>